<protein>
    <recommendedName>
        <fullName evidence="2">DUF2293 domain-containing protein</fullName>
    </recommendedName>
</protein>
<accession>A0A8H3UDF0</accession>
<evidence type="ECO:0000256" key="1">
    <source>
        <dbReference type="SAM" id="MobiDB-lite"/>
    </source>
</evidence>
<gene>
    <name evidence="3" type="ORF">EG328_008158</name>
</gene>
<sequence length="224" mass="25332">MSSNNHEIVVSPTTPMPKGYTLVRKGNVYLTSNCRKKTHDAEEKLYVVQDRRKRTLGILVPHTIFTSVLAAHQETKATRQAAVDAKDARLNHKAEDQIVTSFPSIPRELISDILNHTLKKRSGRVGRTATIPFDESINLAVRAFVRHKLTDYDKLLRHGMKQKDARHEIKNKLEKIVDEWKGGANRLSDTASTRKTPQSISQHKRGVRSVDSTAYIETIDLTSD</sequence>
<name>A0A8H3UDF0_VENIN</name>
<dbReference type="EMBL" id="WNWS01000452">
    <property type="protein sequence ID" value="KAE9967507.1"/>
    <property type="molecule type" value="Genomic_DNA"/>
</dbReference>
<reference evidence="3 4" key="1">
    <citation type="submission" date="2018-12" db="EMBL/GenBank/DDBJ databases">
        <title>Venturia inaequalis Genome Resource.</title>
        <authorList>
            <person name="Lichtner F.J."/>
        </authorList>
    </citation>
    <scope>NUCLEOTIDE SEQUENCE [LARGE SCALE GENOMIC DNA]</scope>
    <source>
        <strain evidence="3 4">120213</strain>
    </source>
</reference>
<feature type="domain" description="DUF2293" evidence="2">
    <location>
        <begin position="98"/>
        <end position="181"/>
    </location>
</feature>
<comment type="caution">
    <text evidence="3">The sequence shown here is derived from an EMBL/GenBank/DDBJ whole genome shotgun (WGS) entry which is preliminary data.</text>
</comment>
<dbReference type="AlphaFoldDB" id="A0A8H3UDF0"/>
<feature type="compositionally biased region" description="Polar residues" evidence="1">
    <location>
        <begin position="187"/>
        <end position="201"/>
    </location>
</feature>
<dbReference type="Proteomes" id="UP000447873">
    <property type="component" value="Unassembled WGS sequence"/>
</dbReference>
<evidence type="ECO:0000313" key="3">
    <source>
        <dbReference type="EMBL" id="KAE9967507.1"/>
    </source>
</evidence>
<dbReference type="InterPro" id="IPR018744">
    <property type="entry name" value="DUF2293"/>
</dbReference>
<dbReference type="PANTHER" id="PTHR38113">
    <property type="match status" value="1"/>
</dbReference>
<evidence type="ECO:0000259" key="2">
    <source>
        <dbReference type="Pfam" id="PF10056"/>
    </source>
</evidence>
<dbReference type="PANTHER" id="PTHR38113:SF2">
    <property type="entry name" value="DUF2293 DOMAIN-CONTAINING PROTEIN"/>
    <property type="match status" value="1"/>
</dbReference>
<dbReference type="Pfam" id="PF10056">
    <property type="entry name" value="DUF2293"/>
    <property type="match status" value="1"/>
</dbReference>
<evidence type="ECO:0000313" key="4">
    <source>
        <dbReference type="Proteomes" id="UP000447873"/>
    </source>
</evidence>
<organism evidence="3 4">
    <name type="scientific">Venturia inaequalis</name>
    <name type="common">Apple scab fungus</name>
    <dbReference type="NCBI Taxonomy" id="5025"/>
    <lineage>
        <taxon>Eukaryota</taxon>
        <taxon>Fungi</taxon>
        <taxon>Dikarya</taxon>
        <taxon>Ascomycota</taxon>
        <taxon>Pezizomycotina</taxon>
        <taxon>Dothideomycetes</taxon>
        <taxon>Pleosporomycetidae</taxon>
        <taxon>Venturiales</taxon>
        <taxon>Venturiaceae</taxon>
        <taxon>Venturia</taxon>
    </lineage>
</organism>
<proteinExistence type="predicted"/>
<feature type="region of interest" description="Disordered" evidence="1">
    <location>
        <begin position="186"/>
        <end position="206"/>
    </location>
</feature>